<dbReference type="AlphaFoldDB" id="B0C2W6"/>
<proteinExistence type="predicted"/>
<protein>
    <recommendedName>
        <fullName evidence="3">HicB-like antitoxin of toxin-antitoxin system domain-containing protein</fullName>
    </recommendedName>
</protein>
<dbReference type="SUPFAM" id="SSF143100">
    <property type="entry name" value="TTHA1013/TTHA0281-like"/>
    <property type="match status" value="1"/>
</dbReference>
<evidence type="ECO:0008006" key="3">
    <source>
        <dbReference type="Google" id="ProtNLM"/>
    </source>
</evidence>
<evidence type="ECO:0000313" key="2">
    <source>
        <dbReference type="Proteomes" id="UP000000268"/>
    </source>
</evidence>
<dbReference type="InterPro" id="IPR035069">
    <property type="entry name" value="TTHA1013/TTHA0281-like"/>
</dbReference>
<dbReference type="OrthoDB" id="7068289at2"/>
<dbReference type="Gene3D" id="3.30.160.250">
    <property type="match status" value="1"/>
</dbReference>
<dbReference type="Proteomes" id="UP000000268">
    <property type="component" value="Chromosome"/>
</dbReference>
<dbReference type="KEGG" id="amr:AM1_1144"/>
<dbReference type="InterPro" id="IPR049389">
    <property type="entry name" value="TTHA0281-like"/>
</dbReference>
<sequence length="78" mass="8793">MSNYIRAVMSRATYTAAADGSTYGEIPGFEKVSARADTLEQCRHDLVESLEEWIFSRVTRQLPVPIIDGIQLPTKEMM</sequence>
<organism evidence="1 2">
    <name type="scientific">Acaryochloris marina (strain MBIC 11017)</name>
    <dbReference type="NCBI Taxonomy" id="329726"/>
    <lineage>
        <taxon>Bacteria</taxon>
        <taxon>Bacillati</taxon>
        <taxon>Cyanobacteriota</taxon>
        <taxon>Cyanophyceae</taxon>
        <taxon>Acaryochloridales</taxon>
        <taxon>Acaryochloridaceae</taxon>
        <taxon>Acaryochloris</taxon>
    </lineage>
</organism>
<dbReference type="STRING" id="329726.AM1_1144"/>
<gene>
    <name evidence="1" type="ordered locus">AM1_1144</name>
</gene>
<reference evidence="1 2" key="1">
    <citation type="journal article" date="2008" name="Proc. Natl. Acad. Sci. U.S.A.">
        <title>Niche adaptation and genome expansion in the chlorophyll d-producing cyanobacterium Acaryochloris marina.</title>
        <authorList>
            <person name="Swingley W.D."/>
            <person name="Chen M."/>
            <person name="Cheung P.C."/>
            <person name="Conrad A.L."/>
            <person name="Dejesa L.C."/>
            <person name="Hao J."/>
            <person name="Honchak B.M."/>
            <person name="Karbach L.E."/>
            <person name="Kurdoglu A."/>
            <person name="Lahiri S."/>
            <person name="Mastrian S.D."/>
            <person name="Miyashita H."/>
            <person name="Page L."/>
            <person name="Ramakrishna P."/>
            <person name="Satoh S."/>
            <person name="Sattley W.M."/>
            <person name="Shimada Y."/>
            <person name="Taylor H.L."/>
            <person name="Tomo T."/>
            <person name="Tsuchiya T."/>
            <person name="Wang Z.T."/>
            <person name="Raymond J."/>
            <person name="Mimuro M."/>
            <person name="Blankenship R.E."/>
            <person name="Touchman J.W."/>
        </authorList>
    </citation>
    <scope>NUCLEOTIDE SEQUENCE [LARGE SCALE GENOMIC DNA]</scope>
    <source>
        <strain evidence="2">MBIC 11017</strain>
    </source>
</reference>
<keyword evidence="2" id="KW-1185">Reference proteome</keyword>
<evidence type="ECO:0000313" key="1">
    <source>
        <dbReference type="EMBL" id="ABW26182.1"/>
    </source>
</evidence>
<dbReference type="HOGENOM" id="CLU_168720_1_0_3"/>
<name>B0C2W6_ACAM1</name>
<dbReference type="eggNOG" id="COG1598">
    <property type="taxonomic scope" value="Bacteria"/>
</dbReference>
<dbReference type="Pfam" id="PF21748">
    <property type="entry name" value="UPF0150"/>
    <property type="match status" value="1"/>
</dbReference>
<dbReference type="EMBL" id="CP000828">
    <property type="protein sequence ID" value="ABW26182.1"/>
    <property type="molecule type" value="Genomic_DNA"/>
</dbReference>
<accession>B0C2W6</accession>
<dbReference type="RefSeq" id="WP_012161732.1">
    <property type="nucleotide sequence ID" value="NC_009925.1"/>
</dbReference>